<proteinExistence type="predicted"/>
<reference evidence="1 2" key="1">
    <citation type="submission" date="2023-03" db="EMBL/GenBank/DDBJ databases">
        <title>Genome insight into feeding habits of ladybird beetles.</title>
        <authorList>
            <person name="Li H.-S."/>
            <person name="Huang Y.-H."/>
            <person name="Pang H."/>
        </authorList>
    </citation>
    <scope>NUCLEOTIDE SEQUENCE [LARGE SCALE GENOMIC DNA]</scope>
    <source>
        <strain evidence="1">SYSU_2023b</strain>
        <tissue evidence="1">Whole body</tissue>
    </source>
</reference>
<gene>
    <name evidence="1" type="ORF">WA026_020286</name>
</gene>
<evidence type="ECO:0000313" key="2">
    <source>
        <dbReference type="Proteomes" id="UP001431783"/>
    </source>
</evidence>
<keyword evidence="2" id="KW-1185">Reference proteome</keyword>
<name>A0AAW1TRH6_9CUCU</name>
<dbReference type="AlphaFoldDB" id="A0AAW1TRH6"/>
<feature type="non-terminal residue" evidence="1">
    <location>
        <position position="1"/>
    </location>
</feature>
<sequence length="76" mass="8863">QERIRKLKWNGTGHIKWTKDIIVLSEEWEKEVKSKDGRTIYLKDGEGGPRMEIPGNSWRRSMSTGNLTKVVANKYM</sequence>
<comment type="caution">
    <text evidence="1">The sequence shown here is derived from an EMBL/GenBank/DDBJ whole genome shotgun (WGS) entry which is preliminary data.</text>
</comment>
<organism evidence="1 2">
    <name type="scientific">Henosepilachna vigintioctopunctata</name>
    <dbReference type="NCBI Taxonomy" id="420089"/>
    <lineage>
        <taxon>Eukaryota</taxon>
        <taxon>Metazoa</taxon>
        <taxon>Ecdysozoa</taxon>
        <taxon>Arthropoda</taxon>
        <taxon>Hexapoda</taxon>
        <taxon>Insecta</taxon>
        <taxon>Pterygota</taxon>
        <taxon>Neoptera</taxon>
        <taxon>Endopterygota</taxon>
        <taxon>Coleoptera</taxon>
        <taxon>Polyphaga</taxon>
        <taxon>Cucujiformia</taxon>
        <taxon>Coccinelloidea</taxon>
        <taxon>Coccinellidae</taxon>
        <taxon>Epilachninae</taxon>
        <taxon>Epilachnini</taxon>
        <taxon>Henosepilachna</taxon>
    </lineage>
</organism>
<dbReference type="Proteomes" id="UP001431783">
    <property type="component" value="Unassembled WGS sequence"/>
</dbReference>
<accession>A0AAW1TRH6</accession>
<evidence type="ECO:0000313" key="1">
    <source>
        <dbReference type="EMBL" id="KAK9872933.1"/>
    </source>
</evidence>
<dbReference type="EMBL" id="JARQZJ010000014">
    <property type="protein sequence ID" value="KAK9872933.1"/>
    <property type="molecule type" value="Genomic_DNA"/>
</dbReference>
<protein>
    <submittedName>
        <fullName evidence="1">Uncharacterized protein</fullName>
    </submittedName>
</protein>